<keyword evidence="2" id="KW-1185">Reference proteome</keyword>
<gene>
    <name evidence="1" type="ORF">HMPREF0634_0301</name>
</gene>
<dbReference type="eggNOG" id="ENOG5033A2M">
    <property type="taxonomic scope" value="Bacteria"/>
</dbReference>
<dbReference type="EMBL" id="ADGQ01000051">
    <property type="protein sequence ID" value="EFM64690.1"/>
    <property type="molecule type" value="Genomic_DNA"/>
</dbReference>
<sequence>MEVRKTIAMRFKKDDGKTFNLSVRNPGPGVNEEAIKKVMDMVIEKNVFRIKGHGLIKALDAKIVETNTETYDLVL</sequence>
<evidence type="ECO:0000313" key="1">
    <source>
        <dbReference type="EMBL" id="EFM64690.1"/>
    </source>
</evidence>
<dbReference type="GeneID" id="84800675"/>
<accession>E0E340</accession>
<dbReference type="Pfam" id="PF11148">
    <property type="entry name" value="DUF2922"/>
    <property type="match status" value="1"/>
</dbReference>
<dbReference type="RefSeq" id="WP_007789490.1">
    <property type="nucleotide sequence ID" value="NZ_ADGQ01000051.1"/>
</dbReference>
<name>E0E340_9FIRM</name>
<reference evidence="1 2" key="1">
    <citation type="submission" date="2010-08" db="EMBL/GenBank/DDBJ databases">
        <authorList>
            <person name="Harkins D.M."/>
            <person name="Madupu R."/>
            <person name="Durkin A.S."/>
            <person name="Torralba M."/>
            <person name="Methe B."/>
            <person name="Sutton G.G."/>
            <person name="Nelson K.E."/>
        </authorList>
    </citation>
    <scope>NUCLEOTIDE SEQUENCE [LARGE SCALE GENOMIC DNA]</scope>
    <source>
        <strain evidence="1 2">DSM 17678</strain>
    </source>
</reference>
<dbReference type="OrthoDB" id="9795264at2"/>
<dbReference type="STRING" id="596315.HMPREF0634_0301"/>
<dbReference type="InterPro" id="IPR021321">
    <property type="entry name" value="DUF2922"/>
</dbReference>
<organism evidence="1 2">
    <name type="scientific">Peptostreptococcus stomatis DSM 17678</name>
    <dbReference type="NCBI Taxonomy" id="596315"/>
    <lineage>
        <taxon>Bacteria</taxon>
        <taxon>Bacillati</taxon>
        <taxon>Bacillota</taxon>
        <taxon>Clostridia</taxon>
        <taxon>Peptostreptococcales</taxon>
        <taxon>Peptostreptococcaceae</taxon>
        <taxon>Peptostreptococcus</taxon>
    </lineage>
</organism>
<protein>
    <recommendedName>
        <fullName evidence="3">DUF2922 domain-containing protein</fullName>
    </recommendedName>
</protein>
<proteinExistence type="predicted"/>
<comment type="caution">
    <text evidence="1">The sequence shown here is derived from an EMBL/GenBank/DDBJ whole genome shotgun (WGS) entry which is preliminary data.</text>
</comment>
<dbReference type="Proteomes" id="UP000003244">
    <property type="component" value="Unassembled WGS sequence"/>
</dbReference>
<evidence type="ECO:0008006" key="3">
    <source>
        <dbReference type="Google" id="ProtNLM"/>
    </source>
</evidence>
<evidence type="ECO:0000313" key="2">
    <source>
        <dbReference type="Proteomes" id="UP000003244"/>
    </source>
</evidence>
<dbReference type="AlphaFoldDB" id="E0E340"/>